<organism evidence="3 4">
    <name type="scientific">Rhizoctonia solani</name>
    <dbReference type="NCBI Taxonomy" id="456999"/>
    <lineage>
        <taxon>Eukaryota</taxon>
        <taxon>Fungi</taxon>
        <taxon>Dikarya</taxon>
        <taxon>Basidiomycota</taxon>
        <taxon>Agaricomycotina</taxon>
        <taxon>Agaricomycetes</taxon>
        <taxon>Cantharellales</taxon>
        <taxon>Ceratobasidiaceae</taxon>
        <taxon>Rhizoctonia</taxon>
    </lineage>
</organism>
<dbReference type="PROSITE" id="PS50935">
    <property type="entry name" value="SSB"/>
    <property type="match status" value="1"/>
</dbReference>
<protein>
    <recommendedName>
        <fullName evidence="5">Single-stranded DNA-binding protein RIM1, mitochondrial</fullName>
    </recommendedName>
</protein>
<dbReference type="PANTHER" id="PTHR10302">
    <property type="entry name" value="SINGLE-STRANDED DNA-BINDING PROTEIN"/>
    <property type="match status" value="1"/>
</dbReference>
<dbReference type="Gene3D" id="2.40.50.140">
    <property type="entry name" value="Nucleic acid-binding proteins"/>
    <property type="match status" value="1"/>
</dbReference>
<proteinExistence type="predicted"/>
<dbReference type="CDD" id="cd04496">
    <property type="entry name" value="SSB_OBF"/>
    <property type="match status" value="1"/>
</dbReference>
<dbReference type="AlphaFoldDB" id="A0A8H3AAK2"/>
<gene>
    <name evidence="3" type="ORF">RDB_LOCUS38739</name>
</gene>
<dbReference type="InterPro" id="IPR011344">
    <property type="entry name" value="ssDNA-bd"/>
</dbReference>
<dbReference type="EMBL" id="CAJMWQ010000967">
    <property type="protein sequence ID" value="CAE6411676.1"/>
    <property type="molecule type" value="Genomic_DNA"/>
</dbReference>
<name>A0A8H3AAK2_9AGAM</name>
<dbReference type="GO" id="GO:0003697">
    <property type="term" value="F:single-stranded DNA binding"/>
    <property type="evidence" value="ECO:0007669"/>
    <property type="project" value="InterPro"/>
</dbReference>
<evidence type="ECO:0000256" key="1">
    <source>
        <dbReference type="ARBA" id="ARBA00023125"/>
    </source>
</evidence>
<keyword evidence="1 2" id="KW-0238">DNA-binding</keyword>
<accession>A0A8H3AAK2</accession>
<evidence type="ECO:0008006" key="5">
    <source>
        <dbReference type="Google" id="ProtNLM"/>
    </source>
</evidence>
<reference evidence="3" key="1">
    <citation type="submission" date="2021-01" db="EMBL/GenBank/DDBJ databases">
        <authorList>
            <person name="Kaushik A."/>
        </authorList>
    </citation>
    <scope>NUCLEOTIDE SEQUENCE</scope>
    <source>
        <strain evidence="3">AG1-1B</strain>
    </source>
</reference>
<evidence type="ECO:0000256" key="2">
    <source>
        <dbReference type="PROSITE-ProRule" id="PRU00252"/>
    </source>
</evidence>
<dbReference type="Pfam" id="PF00436">
    <property type="entry name" value="SSB"/>
    <property type="match status" value="1"/>
</dbReference>
<dbReference type="PANTHER" id="PTHR10302:SF0">
    <property type="entry name" value="SINGLE-STRANDED DNA-BINDING PROTEIN, MITOCHONDRIAL"/>
    <property type="match status" value="1"/>
</dbReference>
<evidence type="ECO:0000313" key="3">
    <source>
        <dbReference type="EMBL" id="CAE6411676.1"/>
    </source>
</evidence>
<dbReference type="InterPro" id="IPR000424">
    <property type="entry name" value="Primosome_PriB/ssb"/>
</dbReference>
<evidence type="ECO:0000313" key="4">
    <source>
        <dbReference type="Proteomes" id="UP000663826"/>
    </source>
</evidence>
<sequence>MLAPVLRTTRLIAPSAFSPARGFARLTLIGRLGADPELKTASNGAEYVKYVVATDAPSRALPDGSHPPSKPTWHNITSFASSAVPRLTALRKGARVYVEATYEMKRLEANEEFPARQVVNLRHERLMVLDKGPNAEASAGHMDD</sequence>
<dbReference type="InterPro" id="IPR012340">
    <property type="entry name" value="NA-bd_OB-fold"/>
</dbReference>
<dbReference type="Proteomes" id="UP000663826">
    <property type="component" value="Unassembled WGS sequence"/>
</dbReference>
<dbReference type="SUPFAM" id="SSF50249">
    <property type="entry name" value="Nucleic acid-binding proteins"/>
    <property type="match status" value="1"/>
</dbReference>
<comment type="caution">
    <text evidence="3">The sequence shown here is derived from an EMBL/GenBank/DDBJ whole genome shotgun (WGS) entry which is preliminary data.</text>
</comment>
<dbReference type="GO" id="GO:0006264">
    <property type="term" value="P:mitochondrial DNA replication"/>
    <property type="evidence" value="ECO:0007669"/>
    <property type="project" value="TreeGrafter"/>
</dbReference>
<dbReference type="GO" id="GO:0042645">
    <property type="term" value="C:mitochondrial nucleoid"/>
    <property type="evidence" value="ECO:0007669"/>
    <property type="project" value="TreeGrafter"/>
</dbReference>